<dbReference type="SUPFAM" id="SSF56399">
    <property type="entry name" value="ADP-ribosylation"/>
    <property type="match status" value="1"/>
</dbReference>
<comment type="similarity">
    <text evidence="1">Belongs to the ARTD/PARP family.</text>
</comment>
<keyword evidence="2" id="KW-0520">NAD</keyword>
<evidence type="ECO:0000313" key="4">
    <source>
        <dbReference type="Ensembl" id="ENSMMDP00005046387.1"/>
    </source>
</evidence>
<dbReference type="EC" id="2.4.2.-" evidence="2"/>
<reference evidence="4" key="2">
    <citation type="submission" date="2025-08" db="UniProtKB">
        <authorList>
            <consortium name="Ensembl"/>
        </authorList>
    </citation>
    <scope>IDENTIFICATION</scope>
</reference>
<dbReference type="Gene3D" id="3.90.228.10">
    <property type="match status" value="1"/>
</dbReference>
<dbReference type="PANTHER" id="PTHR45740">
    <property type="entry name" value="POLY [ADP-RIBOSE] POLYMERASE"/>
    <property type="match status" value="1"/>
</dbReference>
<evidence type="ECO:0000259" key="3">
    <source>
        <dbReference type="PROSITE" id="PS51059"/>
    </source>
</evidence>
<feature type="domain" description="PARP catalytic" evidence="3">
    <location>
        <begin position="1"/>
        <end position="195"/>
    </location>
</feature>
<keyword evidence="5" id="KW-1185">Reference proteome</keyword>
<dbReference type="InterPro" id="IPR012317">
    <property type="entry name" value="Poly(ADP-ribose)pol_cat_dom"/>
</dbReference>
<name>A0A667ZZF4_9TELE</name>
<dbReference type="GO" id="GO:0005634">
    <property type="term" value="C:nucleus"/>
    <property type="evidence" value="ECO:0007669"/>
    <property type="project" value="TreeGrafter"/>
</dbReference>
<dbReference type="InterPro" id="IPR051712">
    <property type="entry name" value="ARTD-AVP"/>
</dbReference>
<reference evidence="4" key="3">
    <citation type="submission" date="2025-09" db="UniProtKB">
        <authorList>
            <consortium name="Ensembl"/>
        </authorList>
    </citation>
    <scope>IDENTIFICATION</scope>
</reference>
<dbReference type="GO" id="GO:1990404">
    <property type="term" value="F:NAD+-protein mono-ADP-ribosyltransferase activity"/>
    <property type="evidence" value="ECO:0007669"/>
    <property type="project" value="TreeGrafter"/>
</dbReference>
<dbReference type="PROSITE" id="PS51059">
    <property type="entry name" value="PARP_CATALYTIC"/>
    <property type="match status" value="1"/>
</dbReference>
<proteinExistence type="inferred from homology"/>
<dbReference type="GO" id="GO:0003950">
    <property type="term" value="F:NAD+ poly-ADP-ribosyltransferase activity"/>
    <property type="evidence" value="ECO:0007669"/>
    <property type="project" value="UniProtKB-UniRule"/>
</dbReference>
<keyword evidence="2" id="KW-0328">Glycosyltransferase</keyword>
<evidence type="ECO:0000256" key="1">
    <source>
        <dbReference type="ARBA" id="ARBA00024347"/>
    </source>
</evidence>
<dbReference type="AlphaFoldDB" id="A0A667ZZF4"/>
<organism evidence="4 5">
    <name type="scientific">Myripristis murdjan</name>
    <name type="common">pinecone soldierfish</name>
    <dbReference type="NCBI Taxonomy" id="586833"/>
    <lineage>
        <taxon>Eukaryota</taxon>
        <taxon>Metazoa</taxon>
        <taxon>Chordata</taxon>
        <taxon>Craniata</taxon>
        <taxon>Vertebrata</taxon>
        <taxon>Euteleostomi</taxon>
        <taxon>Actinopterygii</taxon>
        <taxon>Neopterygii</taxon>
        <taxon>Teleostei</taxon>
        <taxon>Neoteleostei</taxon>
        <taxon>Acanthomorphata</taxon>
        <taxon>Holocentriformes</taxon>
        <taxon>Holocentridae</taxon>
        <taxon>Myripristis</taxon>
    </lineage>
</organism>
<keyword evidence="2" id="KW-0808">Transferase</keyword>
<sequence length="195" mass="22170">MLIRLNELTPEYQTVADYVKKDGLLNQNIISISRIQNIDLWEMFCRKKQQFMRIKGVKEIKEGRLFHGTDKSNVDSICTYNFDLGLAGRGAHLFGKGIYFAKYAAYADKYSRGNTAALPLYGGAPQGVQGRLSKVIFLARVIIGRSKFGKSDFQKPDHGRSANDHDSCVDDIMNPKIFVIFNPNQIYPEYLIEYS</sequence>
<dbReference type="Pfam" id="PF00644">
    <property type="entry name" value="PARP"/>
    <property type="match status" value="1"/>
</dbReference>
<dbReference type="PANTHER" id="PTHR45740:SF4">
    <property type="entry name" value="PROTEIN MONO-ADP-RIBOSYLTRANSFERASE PARP11"/>
    <property type="match status" value="1"/>
</dbReference>
<protein>
    <recommendedName>
        <fullName evidence="2">Poly [ADP-ribose] polymerase</fullName>
        <shortName evidence="2">PARP</shortName>
        <ecNumber evidence="2">2.4.2.-</ecNumber>
    </recommendedName>
</protein>
<evidence type="ECO:0000313" key="5">
    <source>
        <dbReference type="Proteomes" id="UP000472263"/>
    </source>
</evidence>
<dbReference type="CDD" id="cd01439">
    <property type="entry name" value="TCCD_inducible_PARP_like"/>
    <property type="match status" value="1"/>
</dbReference>
<dbReference type="Ensembl" id="ENSMMDT00005047306.1">
    <property type="protein sequence ID" value="ENSMMDP00005046387.1"/>
    <property type="gene ID" value="ENSMMDG00005021191.1"/>
</dbReference>
<evidence type="ECO:0000256" key="2">
    <source>
        <dbReference type="RuleBase" id="RU362114"/>
    </source>
</evidence>
<dbReference type="Proteomes" id="UP000472263">
    <property type="component" value="Chromosome 23"/>
</dbReference>
<accession>A0A667ZZF4</accession>
<dbReference type="GeneTree" id="ENSGT00940000156857"/>
<reference evidence="4" key="1">
    <citation type="submission" date="2019-06" db="EMBL/GenBank/DDBJ databases">
        <authorList>
            <consortium name="Wellcome Sanger Institute Data Sharing"/>
        </authorList>
    </citation>
    <scope>NUCLEOTIDE SEQUENCE [LARGE SCALE GENOMIC DNA]</scope>
</reference>